<feature type="binding site" evidence="2">
    <location>
        <position position="139"/>
    </location>
    <ligand>
        <name>Mg(2+)</name>
        <dbReference type="ChEBI" id="CHEBI:18420"/>
        <note>catalytic</note>
    </ligand>
</feature>
<dbReference type="GO" id="GO:0003676">
    <property type="term" value="F:nucleic acid binding"/>
    <property type="evidence" value="ECO:0007669"/>
    <property type="project" value="InterPro"/>
</dbReference>
<dbReference type="SMART" id="SM00477">
    <property type="entry name" value="NUC"/>
    <property type="match status" value="1"/>
</dbReference>
<dbReference type="GO" id="GO:0016787">
    <property type="term" value="F:hydrolase activity"/>
    <property type="evidence" value="ECO:0007669"/>
    <property type="project" value="InterPro"/>
</dbReference>
<dbReference type="InterPro" id="IPR044925">
    <property type="entry name" value="His-Me_finger_sf"/>
</dbReference>
<dbReference type="GO" id="GO:0046872">
    <property type="term" value="F:metal ion binding"/>
    <property type="evidence" value="ECO:0007669"/>
    <property type="project" value="UniProtKB-KW"/>
</dbReference>
<dbReference type="PANTHER" id="PTHR13966">
    <property type="entry name" value="ENDONUCLEASE RELATED"/>
    <property type="match status" value="1"/>
</dbReference>
<sequence>MAGRMKRLSGLVFLIVFSGLSFCLFGQFTLEDIKPASKDRLKELDHGCLAIGYDSIHKQAVWVIHLLTGENLRAKTVKRSDKFRKDPLLKSDYALTSDYTNSGYDRGHLCPSDDMCWSEQSMQTTFYMSNISPQSPGLNRGLWKQLENRVRKWAVDNDSLIVVTGTVLDSLLGHVGKNKVSVPSKFYKIVVDISHPTRKMAAFVMENRPLEGQFWEYSCSVDEIERMTGLNFFPAYEEDERIRNLESSCDLDLWEE</sequence>
<dbReference type="Gene3D" id="3.40.570.10">
    <property type="entry name" value="Extracellular Endonuclease, subunit A"/>
    <property type="match status" value="1"/>
</dbReference>
<dbReference type="GO" id="GO:0004519">
    <property type="term" value="F:endonuclease activity"/>
    <property type="evidence" value="ECO:0007669"/>
    <property type="project" value="UniProtKB-KW"/>
</dbReference>
<dbReference type="InterPro" id="IPR001604">
    <property type="entry name" value="Endo_G_ENPP1-like_dom"/>
</dbReference>
<keyword evidence="5" id="KW-0540">Nuclease</keyword>
<dbReference type="PANTHER" id="PTHR13966:SF5">
    <property type="entry name" value="ENDONUCLEASE G, MITOCHONDRIAL"/>
    <property type="match status" value="1"/>
</dbReference>
<dbReference type="InterPro" id="IPR020821">
    <property type="entry name" value="ENPP1-3/EXOG-like_nuc-like"/>
</dbReference>
<gene>
    <name evidence="5" type="ORF">IAC47_05455</name>
</gene>
<protein>
    <submittedName>
        <fullName evidence="5">DNA/RNA non-specific endonuclease</fullName>
    </submittedName>
</protein>
<keyword evidence="2" id="KW-0479">Metal-binding</keyword>
<proteinExistence type="predicted"/>
<dbReference type="InterPro" id="IPR040255">
    <property type="entry name" value="Non-specific_endonuclease"/>
</dbReference>
<evidence type="ECO:0000256" key="1">
    <source>
        <dbReference type="PIRSR" id="PIRSR640255-1"/>
    </source>
</evidence>
<feature type="active site" description="Proton acceptor" evidence="1">
    <location>
        <position position="108"/>
    </location>
</feature>
<evidence type="ECO:0000259" key="4">
    <source>
        <dbReference type="SMART" id="SM00892"/>
    </source>
</evidence>
<dbReference type="Proteomes" id="UP000824267">
    <property type="component" value="Unassembled WGS sequence"/>
</dbReference>
<reference evidence="5" key="1">
    <citation type="journal article" date="2021" name="PeerJ">
        <title>Extensive microbial diversity within the chicken gut microbiome revealed by metagenomics and culture.</title>
        <authorList>
            <person name="Gilroy R."/>
            <person name="Ravi A."/>
            <person name="Getino M."/>
            <person name="Pursley I."/>
            <person name="Horton D.L."/>
            <person name="Alikhan N.F."/>
            <person name="Baker D."/>
            <person name="Gharbi K."/>
            <person name="Hall N."/>
            <person name="Watson M."/>
            <person name="Adriaenssens E.M."/>
            <person name="Foster-Nyarko E."/>
            <person name="Jarju S."/>
            <person name="Secka A."/>
            <person name="Antonio M."/>
            <person name="Oren A."/>
            <person name="Chaudhuri R.R."/>
            <person name="La Ragione R."/>
            <person name="Hildebrand F."/>
            <person name="Pallen M.J."/>
        </authorList>
    </citation>
    <scope>NUCLEOTIDE SEQUENCE</scope>
    <source>
        <strain evidence="5">Gambia16-930</strain>
    </source>
</reference>
<dbReference type="AlphaFoldDB" id="A0A9D1UHM1"/>
<keyword evidence="5" id="KW-0378">Hydrolase</keyword>
<keyword evidence="5" id="KW-0255">Endonuclease</keyword>
<dbReference type="CDD" id="cd00091">
    <property type="entry name" value="NUC"/>
    <property type="match status" value="1"/>
</dbReference>
<accession>A0A9D1UHM1</accession>
<name>A0A9D1UHM1_9BACT</name>
<dbReference type="Pfam" id="PF01223">
    <property type="entry name" value="Endonuclease_NS"/>
    <property type="match status" value="1"/>
</dbReference>
<evidence type="ECO:0000256" key="2">
    <source>
        <dbReference type="PIRSR" id="PIRSR640255-2"/>
    </source>
</evidence>
<feature type="domain" description="DNA/RNA non-specific endonuclease/pyrophosphatase/phosphodiesterase" evidence="4">
    <location>
        <begin position="45"/>
        <end position="239"/>
    </location>
</feature>
<dbReference type="EMBL" id="DXGG01000171">
    <property type="protein sequence ID" value="HIW87703.1"/>
    <property type="molecule type" value="Genomic_DNA"/>
</dbReference>
<evidence type="ECO:0000259" key="3">
    <source>
        <dbReference type="SMART" id="SM00477"/>
    </source>
</evidence>
<evidence type="ECO:0000313" key="5">
    <source>
        <dbReference type="EMBL" id="HIW87703.1"/>
    </source>
</evidence>
<dbReference type="SMART" id="SM00892">
    <property type="entry name" value="Endonuclease_NS"/>
    <property type="match status" value="1"/>
</dbReference>
<dbReference type="SUPFAM" id="SSF54060">
    <property type="entry name" value="His-Me finger endonucleases"/>
    <property type="match status" value="1"/>
</dbReference>
<reference evidence="5" key="2">
    <citation type="submission" date="2021-04" db="EMBL/GenBank/DDBJ databases">
        <authorList>
            <person name="Gilroy R."/>
        </authorList>
    </citation>
    <scope>NUCLEOTIDE SEQUENCE</scope>
    <source>
        <strain evidence="5">Gambia16-930</strain>
    </source>
</reference>
<evidence type="ECO:0000313" key="6">
    <source>
        <dbReference type="Proteomes" id="UP000824267"/>
    </source>
</evidence>
<feature type="domain" description="ENPP1-3/EXOG-like endonuclease/phosphodiesterase" evidence="3">
    <location>
        <begin position="46"/>
        <end position="239"/>
    </location>
</feature>
<organism evidence="5 6">
    <name type="scientific">Candidatus Onthomorpha intestinigallinarum</name>
    <dbReference type="NCBI Taxonomy" id="2840880"/>
    <lineage>
        <taxon>Bacteria</taxon>
        <taxon>Pseudomonadati</taxon>
        <taxon>Bacteroidota</taxon>
        <taxon>Bacteroidia</taxon>
        <taxon>Bacteroidales</taxon>
        <taxon>Candidatus Onthomorpha</taxon>
    </lineage>
</organism>
<comment type="caution">
    <text evidence="5">The sequence shown here is derived from an EMBL/GenBank/DDBJ whole genome shotgun (WGS) entry which is preliminary data.</text>
</comment>
<dbReference type="InterPro" id="IPR044929">
    <property type="entry name" value="DNA/RNA_non-sp_Endonuclease_sf"/>
</dbReference>